<dbReference type="Proteomes" id="UP001174677">
    <property type="component" value="Unassembled WGS sequence"/>
</dbReference>
<evidence type="ECO:0000313" key="2">
    <source>
        <dbReference type="Proteomes" id="UP001174677"/>
    </source>
</evidence>
<dbReference type="Pfam" id="PF12796">
    <property type="entry name" value="Ank_2"/>
    <property type="match status" value="1"/>
</dbReference>
<dbReference type="SUPFAM" id="SSF48403">
    <property type="entry name" value="Ankyrin repeat"/>
    <property type="match status" value="1"/>
</dbReference>
<dbReference type="InterPro" id="IPR036770">
    <property type="entry name" value="Ankyrin_rpt-contain_sf"/>
</dbReference>
<comment type="caution">
    <text evidence="1">The sequence shown here is derived from an EMBL/GenBank/DDBJ whole genome shotgun (WGS) entry which is preliminary data.</text>
</comment>
<dbReference type="InterPro" id="IPR002110">
    <property type="entry name" value="Ankyrin_rpt"/>
</dbReference>
<evidence type="ECO:0008006" key="3">
    <source>
        <dbReference type="Google" id="ProtNLM"/>
    </source>
</evidence>
<keyword evidence="2" id="KW-1185">Reference proteome</keyword>
<dbReference type="PANTHER" id="PTHR24121">
    <property type="entry name" value="NO MECHANORECEPTOR POTENTIAL C, ISOFORM D-RELATED"/>
    <property type="match status" value="1"/>
</dbReference>
<protein>
    <recommendedName>
        <fullName evidence="3">PGG domain-containing protein</fullName>
    </recommendedName>
</protein>
<dbReference type="EMBL" id="JARPOI010000049">
    <property type="protein sequence ID" value="KAJ9130580.1"/>
    <property type="molecule type" value="Genomic_DNA"/>
</dbReference>
<dbReference type="SMART" id="SM00248">
    <property type="entry name" value="ANK"/>
    <property type="match status" value="3"/>
</dbReference>
<gene>
    <name evidence="1" type="ORF">P3X46_034335</name>
</gene>
<feature type="non-terminal residue" evidence="1">
    <location>
        <position position="200"/>
    </location>
</feature>
<evidence type="ECO:0000313" key="1">
    <source>
        <dbReference type="EMBL" id="KAJ9130580.1"/>
    </source>
</evidence>
<dbReference type="PANTHER" id="PTHR24121:SF16">
    <property type="entry name" value="NON-SPECIFIC SERINE_THREONINE PROTEIN KINASE"/>
    <property type="match status" value="1"/>
</dbReference>
<reference evidence="1 2" key="1">
    <citation type="journal article" date="2023" name="Plant Biotechnol. J.">
        <title>Chromosome-level wild Hevea brasiliensis genome provides new tools for genomic-assisted breeding and valuable loci to elevate rubber yield.</title>
        <authorList>
            <person name="Cheng H."/>
            <person name="Song X."/>
            <person name="Hu Y."/>
            <person name="Wu T."/>
            <person name="Yang Q."/>
            <person name="An Z."/>
            <person name="Feng S."/>
            <person name="Deng Z."/>
            <person name="Wu W."/>
            <person name="Zeng X."/>
            <person name="Tu M."/>
            <person name="Wang X."/>
            <person name="Huang H."/>
        </authorList>
    </citation>
    <scope>NUCLEOTIDE SEQUENCE [LARGE SCALE GENOMIC DNA]</scope>
    <source>
        <strain evidence="1">MT/VB/25A 57/8</strain>
    </source>
</reference>
<proteinExistence type="predicted"/>
<accession>A0ABQ9KBQ8</accession>
<organism evidence="1 2">
    <name type="scientific">Hevea brasiliensis</name>
    <name type="common">Para rubber tree</name>
    <name type="synonym">Siphonia brasiliensis</name>
    <dbReference type="NCBI Taxonomy" id="3981"/>
    <lineage>
        <taxon>Eukaryota</taxon>
        <taxon>Viridiplantae</taxon>
        <taxon>Streptophyta</taxon>
        <taxon>Embryophyta</taxon>
        <taxon>Tracheophyta</taxon>
        <taxon>Spermatophyta</taxon>
        <taxon>Magnoliopsida</taxon>
        <taxon>eudicotyledons</taxon>
        <taxon>Gunneridae</taxon>
        <taxon>Pentapetalae</taxon>
        <taxon>rosids</taxon>
        <taxon>fabids</taxon>
        <taxon>Malpighiales</taxon>
        <taxon>Euphorbiaceae</taxon>
        <taxon>Crotonoideae</taxon>
        <taxon>Micrandreae</taxon>
        <taxon>Hevea</taxon>
    </lineage>
</organism>
<sequence>MAVEKGDLNTVKELLKRNPNYVSAKITVIGQTALHLAVLGGSQKIVEELVKLMSKEDMEIKTNFGNTAFSLAALNGMVDIAKLMLQKNKDLVTIKNDCHGQIPLVMASLYGHQEMIRYLSRYTPIDFLAPRTNDKNGATHLNSLITHEMYDEALNLLEWYPQLGYAEDLHQNSAIKLLANQPSAFLSGSKLGFWKQWIYS</sequence>
<name>A0ABQ9KBQ8_HEVBR</name>
<dbReference type="Gene3D" id="1.25.40.20">
    <property type="entry name" value="Ankyrin repeat-containing domain"/>
    <property type="match status" value="1"/>
</dbReference>